<reference evidence="2" key="1">
    <citation type="submission" date="2021-01" db="EMBL/GenBank/DDBJ databases">
        <authorList>
            <consortium name="Genoscope - CEA"/>
            <person name="William W."/>
        </authorList>
    </citation>
    <scope>NUCLEOTIDE SEQUENCE</scope>
</reference>
<feature type="compositionally biased region" description="Basic and acidic residues" evidence="1">
    <location>
        <begin position="61"/>
        <end position="70"/>
    </location>
</feature>
<evidence type="ECO:0000313" key="2">
    <source>
        <dbReference type="EMBL" id="CAF1708393.1"/>
    </source>
</evidence>
<feature type="region of interest" description="Disordered" evidence="1">
    <location>
        <begin position="16"/>
        <end position="93"/>
    </location>
</feature>
<feature type="compositionally biased region" description="Basic and acidic residues" evidence="1">
    <location>
        <begin position="77"/>
        <end position="86"/>
    </location>
</feature>
<evidence type="ECO:0000256" key="1">
    <source>
        <dbReference type="SAM" id="MobiDB-lite"/>
    </source>
</evidence>
<feature type="region of interest" description="Disordered" evidence="1">
    <location>
        <begin position="142"/>
        <end position="161"/>
    </location>
</feature>
<organism evidence="2">
    <name type="scientific">Brassica napus</name>
    <name type="common">Rape</name>
    <dbReference type="NCBI Taxonomy" id="3708"/>
    <lineage>
        <taxon>Eukaryota</taxon>
        <taxon>Viridiplantae</taxon>
        <taxon>Streptophyta</taxon>
        <taxon>Embryophyta</taxon>
        <taxon>Tracheophyta</taxon>
        <taxon>Spermatophyta</taxon>
        <taxon>Magnoliopsida</taxon>
        <taxon>eudicotyledons</taxon>
        <taxon>Gunneridae</taxon>
        <taxon>Pentapetalae</taxon>
        <taxon>rosids</taxon>
        <taxon>malvids</taxon>
        <taxon>Brassicales</taxon>
        <taxon>Brassicaceae</taxon>
        <taxon>Brassiceae</taxon>
        <taxon>Brassica</taxon>
    </lineage>
</organism>
<dbReference type="AlphaFoldDB" id="A0A816IH91"/>
<name>A0A816IH91_BRANA</name>
<protein>
    <submittedName>
        <fullName evidence="2">(rape) hypothetical protein</fullName>
    </submittedName>
</protein>
<gene>
    <name evidence="2" type="ORF">DARMORV10_C03P68440.1</name>
</gene>
<accession>A0A816IH91</accession>
<proteinExistence type="predicted"/>
<dbReference type="EMBL" id="HG994367">
    <property type="protein sequence ID" value="CAF1708393.1"/>
    <property type="molecule type" value="Genomic_DNA"/>
</dbReference>
<sequence>MVGKITGLEATVAKLGASNKRLKQKLHRKRKRSRATSLLPQFVVTHRRRSAPQPQQTNDLHVNDHHDSPNSKRRKTKQDPNKEHGVVEASDSSLDKTVRRVVDELKVLFLTIALFIFEIDVSNLLLAPLILQAQTTDQEVCELSDSSPAKKTKDHQPSEAD</sequence>
<feature type="compositionally biased region" description="Basic residues" evidence="1">
    <location>
        <begin position="20"/>
        <end position="34"/>
    </location>
</feature>
<dbReference type="Proteomes" id="UP001295469">
    <property type="component" value="Chromosome C03"/>
</dbReference>